<dbReference type="Proteomes" id="UP001596540">
    <property type="component" value="Unassembled WGS sequence"/>
</dbReference>
<dbReference type="SUPFAM" id="SSF48498">
    <property type="entry name" value="Tetracyclin repressor-like, C-terminal domain"/>
    <property type="match status" value="1"/>
</dbReference>
<evidence type="ECO:0000313" key="7">
    <source>
        <dbReference type="Proteomes" id="UP001596540"/>
    </source>
</evidence>
<organism evidence="6 7">
    <name type="scientific">Marinactinospora rubrisoli</name>
    <dbReference type="NCBI Taxonomy" id="2715399"/>
    <lineage>
        <taxon>Bacteria</taxon>
        <taxon>Bacillati</taxon>
        <taxon>Actinomycetota</taxon>
        <taxon>Actinomycetes</taxon>
        <taxon>Streptosporangiales</taxon>
        <taxon>Nocardiopsidaceae</taxon>
        <taxon>Marinactinospora</taxon>
    </lineage>
</organism>
<dbReference type="Pfam" id="PF00440">
    <property type="entry name" value="TetR_N"/>
    <property type="match status" value="1"/>
</dbReference>
<evidence type="ECO:0000259" key="5">
    <source>
        <dbReference type="PROSITE" id="PS50977"/>
    </source>
</evidence>
<evidence type="ECO:0000256" key="2">
    <source>
        <dbReference type="ARBA" id="ARBA00023125"/>
    </source>
</evidence>
<dbReference type="InterPro" id="IPR036271">
    <property type="entry name" value="Tet_transcr_reg_TetR-rel_C_sf"/>
</dbReference>
<comment type="caution">
    <text evidence="6">The sequence shown here is derived from an EMBL/GenBank/DDBJ whole genome shotgun (WGS) entry which is preliminary data.</text>
</comment>
<dbReference type="Pfam" id="PF21597">
    <property type="entry name" value="TetR_C_43"/>
    <property type="match status" value="1"/>
</dbReference>
<dbReference type="InterPro" id="IPR050109">
    <property type="entry name" value="HTH-type_TetR-like_transc_reg"/>
</dbReference>
<dbReference type="InterPro" id="IPR049445">
    <property type="entry name" value="TetR_SbtR-like_C"/>
</dbReference>
<keyword evidence="7" id="KW-1185">Reference proteome</keyword>
<reference evidence="7" key="1">
    <citation type="journal article" date="2019" name="Int. J. Syst. Evol. Microbiol.">
        <title>The Global Catalogue of Microorganisms (GCM) 10K type strain sequencing project: providing services to taxonomists for standard genome sequencing and annotation.</title>
        <authorList>
            <consortium name="The Broad Institute Genomics Platform"/>
            <consortium name="The Broad Institute Genome Sequencing Center for Infectious Disease"/>
            <person name="Wu L."/>
            <person name="Ma J."/>
        </authorList>
    </citation>
    <scope>NUCLEOTIDE SEQUENCE [LARGE SCALE GENOMIC DNA]</scope>
    <source>
        <strain evidence="7">CGMCC 4.7382</strain>
    </source>
</reference>
<name>A0ABW2KDB0_9ACTN</name>
<keyword evidence="3" id="KW-0804">Transcription</keyword>
<dbReference type="PANTHER" id="PTHR30055:SF234">
    <property type="entry name" value="HTH-TYPE TRANSCRIPTIONAL REGULATOR BETI"/>
    <property type="match status" value="1"/>
</dbReference>
<dbReference type="PANTHER" id="PTHR30055">
    <property type="entry name" value="HTH-TYPE TRANSCRIPTIONAL REGULATOR RUTR"/>
    <property type="match status" value="1"/>
</dbReference>
<dbReference type="RefSeq" id="WP_379870691.1">
    <property type="nucleotide sequence ID" value="NZ_JBHTBH010000004.1"/>
</dbReference>
<dbReference type="SUPFAM" id="SSF46689">
    <property type="entry name" value="Homeodomain-like"/>
    <property type="match status" value="1"/>
</dbReference>
<protein>
    <submittedName>
        <fullName evidence="6">TetR/AcrR family transcriptional regulator</fullName>
    </submittedName>
</protein>
<dbReference type="InterPro" id="IPR009057">
    <property type="entry name" value="Homeodomain-like_sf"/>
</dbReference>
<evidence type="ECO:0000256" key="1">
    <source>
        <dbReference type="ARBA" id="ARBA00023015"/>
    </source>
</evidence>
<feature type="domain" description="HTH tetR-type" evidence="5">
    <location>
        <begin position="16"/>
        <end position="75"/>
    </location>
</feature>
<dbReference type="Gene3D" id="1.10.357.10">
    <property type="entry name" value="Tetracycline Repressor, domain 2"/>
    <property type="match status" value="1"/>
</dbReference>
<proteinExistence type="predicted"/>
<evidence type="ECO:0000256" key="4">
    <source>
        <dbReference type="PROSITE-ProRule" id="PRU00335"/>
    </source>
</evidence>
<dbReference type="EMBL" id="JBHTBH010000004">
    <property type="protein sequence ID" value="MFC7328064.1"/>
    <property type="molecule type" value="Genomic_DNA"/>
</dbReference>
<evidence type="ECO:0000313" key="6">
    <source>
        <dbReference type="EMBL" id="MFC7328064.1"/>
    </source>
</evidence>
<gene>
    <name evidence="6" type="ORF">ACFQRF_09965</name>
</gene>
<feature type="DNA-binding region" description="H-T-H motif" evidence="4">
    <location>
        <begin position="38"/>
        <end position="57"/>
    </location>
</feature>
<sequence>MTDHHETRRTLRSDAERNRDRIVSAARAAFRELGADAPMKAIATRAGVGTATLYRRFPTRGDLLAYVFADRLTGCEDSVHACLTNPDPWRGLVDHITHLVRLQLEDRAFTAVFLYEFPPDTPVHHSRREAQSRLGQLLDAAKAAGDLREDVDEKDIMVLLKANDGVLRWATDPEEESRRLVERFLRALHT</sequence>
<dbReference type="PROSITE" id="PS50977">
    <property type="entry name" value="HTH_TETR_2"/>
    <property type="match status" value="1"/>
</dbReference>
<dbReference type="PRINTS" id="PR00455">
    <property type="entry name" value="HTHTETR"/>
</dbReference>
<accession>A0ABW2KDB0</accession>
<evidence type="ECO:0000256" key="3">
    <source>
        <dbReference type="ARBA" id="ARBA00023163"/>
    </source>
</evidence>
<keyword evidence="2 4" id="KW-0238">DNA-binding</keyword>
<keyword evidence="1" id="KW-0805">Transcription regulation</keyword>
<dbReference type="InterPro" id="IPR001647">
    <property type="entry name" value="HTH_TetR"/>
</dbReference>